<organism evidence="2 3">
    <name type="scientific">Polypedilum vanderplanki</name>
    <name type="common">Sleeping chironomid midge</name>
    <dbReference type="NCBI Taxonomy" id="319348"/>
    <lineage>
        <taxon>Eukaryota</taxon>
        <taxon>Metazoa</taxon>
        <taxon>Ecdysozoa</taxon>
        <taxon>Arthropoda</taxon>
        <taxon>Hexapoda</taxon>
        <taxon>Insecta</taxon>
        <taxon>Pterygota</taxon>
        <taxon>Neoptera</taxon>
        <taxon>Endopterygota</taxon>
        <taxon>Diptera</taxon>
        <taxon>Nematocera</taxon>
        <taxon>Chironomoidea</taxon>
        <taxon>Chironomidae</taxon>
        <taxon>Chironominae</taxon>
        <taxon>Polypedilum</taxon>
        <taxon>Polypedilum</taxon>
    </lineage>
</organism>
<proteinExistence type="predicted"/>
<evidence type="ECO:0000313" key="2">
    <source>
        <dbReference type="EMBL" id="KAG5683298.1"/>
    </source>
</evidence>
<feature type="compositionally biased region" description="Basic and acidic residues" evidence="1">
    <location>
        <begin position="48"/>
        <end position="61"/>
    </location>
</feature>
<dbReference type="EMBL" id="JADBJN010000001">
    <property type="protein sequence ID" value="KAG5683298.1"/>
    <property type="molecule type" value="Genomic_DNA"/>
</dbReference>
<dbReference type="Proteomes" id="UP001107558">
    <property type="component" value="Chromosome 1"/>
</dbReference>
<reference evidence="2" key="1">
    <citation type="submission" date="2021-03" db="EMBL/GenBank/DDBJ databases">
        <title>Chromosome level genome of the anhydrobiotic midge Polypedilum vanderplanki.</title>
        <authorList>
            <person name="Yoshida Y."/>
            <person name="Kikawada T."/>
            <person name="Gusev O."/>
        </authorList>
    </citation>
    <scope>NUCLEOTIDE SEQUENCE</scope>
    <source>
        <strain evidence="2">NIAS01</strain>
        <tissue evidence="2">Whole body or cell culture</tissue>
    </source>
</reference>
<accession>A0A9J6CLY8</accession>
<protein>
    <submittedName>
        <fullName evidence="2">Uncharacterized protein</fullName>
    </submittedName>
</protein>
<evidence type="ECO:0000256" key="1">
    <source>
        <dbReference type="SAM" id="MobiDB-lite"/>
    </source>
</evidence>
<dbReference type="AlphaFoldDB" id="A0A9J6CLY8"/>
<sequence>MASKRGNSNTKPTDETLKHIFQNADKYLQGESFDFDLVTFVDKPNLKYEFPQKSKSSKEESTSQNGKYGDKRKS</sequence>
<comment type="caution">
    <text evidence="2">The sequence shown here is derived from an EMBL/GenBank/DDBJ whole genome shotgun (WGS) entry which is preliminary data.</text>
</comment>
<name>A0A9J6CLY8_POLVA</name>
<gene>
    <name evidence="2" type="ORF">PVAND_012585</name>
</gene>
<keyword evidence="3" id="KW-1185">Reference proteome</keyword>
<evidence type="ECO:0000313" key="3">
    <source>
        <dbReference type="Proteomes" id="UP001107558"/>
    </source>
</evidence>
<feature type="region of interest" description="Disordered" evidence="1">
    <location>
        <begin position="48"/>
        <end position="74"/>
    </location>
</feature>